<dbReference type="Gene3D" id="3.40.1360.10">
    <property type="match status" value="1"/>
</dbReference>
<dbReference type="InterPro" id="IPR036977">
    <property type="entry name" value="DNA_primase_Znf_CHC2"/>
</dbReference>
<dbReference type="Pfam" id="PF08278">
    <property type="entry name" value="DnaG_DnaB_bind"/>
    <property type="match status" value="1"/>
</dbReference>
<dbReference type="Pfam" id="PF08275">
    <property type="entry name" value="DNAG_N"/>
    <property type="match status" value="1"/>
</dbReference>
<evidence type="ECO:0000256" key="8">
    <source>
        <dbReference type="ARBA" id="ARBA00022771"/>
    </source>
</evidence>
<evidence type="ECO:0000256" key="9">
    <source>
        <dbReference type="ARBA" id="ARBA00022833"/>
    </source>
</evidence>
<dbReference type="SUPFAM" id="SSF56731">
    <property type="entry name" value="DNA primase core"/>
    <property type="match status" value="1"/>
</dbReference>
<evidence type="ECO:0000256" key="7">
    <source>
        <dbReference type="ARBA" id="ARBA00022723"/>
    </source>
</evidence>
<evidence type="ECO:0000259" key="14">
    <source>
        <dbReference type="PROSITE" id="PS50880"/>
    </source>
</evidence>
<dbReference type="GO" id="GO:0005737">
    <property type="term" value="C:cytoplasm"/>
    <property type="evidence" value="ECO:0007669"/>
    <property type="project" value="TreeGrafter"/>
</dbReference>
<dbReference type="FunFam" id="3.90.580.10:FF:000001">
    <property type="entry name" value="DNA primase"/>
    <property type="match status" value="1"/>
</dbReference>
<dbReference type="CDD" id="cd03364">
    <property type="entry name" value="TOPRIM_DnaG_primases"/>
    <property type="match status" value="1"/>
</dbReference>
<dbReference type="Pfam" id="PF13662">
    <property type="entry name" value="Toprim_4"/>
    <property type="match status" value="1"/>
</dbReference>
<keyword evidence="6" id="KW-0235">DNA replication</keyword>
<comment type="cofactor">
    <cofactor evidence="1">
        <name>Zn(2+)</name>
        <dbReference type="ChEBI" id="CHEBI:29105"/>
    </cofactor>
</comment>
<keyword evidence="12" id="KW-0804">Transcription</keyword>
<dbReference type="PROSITE" id="PS50880">
    <property type="entry name" value="TOPRIM"/>
    <property type="match status" value="1"/>
</dbReference>
<feature type="domain" description="Toprim" evidence="14">
    <location>
        <begin position="264"/>
        <end position="350"/>
    </location>
</feature>
<evidence type="ECO:0000256" key="2">
    <source>
        <dbReference type="ARBA" id="ARBA00022478"/>
    </source>
</evidence>
<reference evidence="15" key="1">
    <citation type="submission" date="2020-05" db="EMBL/GenBank/DDBJ databases">
        <authorList>
            <person name="Chiriac C."/>
            <person name="Salcher M."/>
            <person name="Ghai R."/>
            <person name="Kavagutti S V."/>
        </authorList>
    </citation>
    <scope>NUCLEOTIDE SEQUENCE</scope>
</reference>
<dbReference type="Pfam" id="PF01807">
    <property type="entry name" value="Zn_ribbon_DnaG"/>
    <property type="match status" value="1"/>
</dbReference>
<dbReference type="Gene3D" id="3.90.980.10">
    <property type="entry name" value="DNA primase, catalytic core, N-terminal domain"/>
    <property type="match status" value="1"/>
</dbReference>
<dbReference type="EMBL" id="CAFAZY010000056">
    <property type="protein sequence ID" value="CAB4842358.1"/>
    <property type="molecule type" value="Genomic_DNA"/>
</dbReference>
<keyword evidence="5" id="KW-0548">Nucleotidyltransferase</keyword>
<dbReference type="SUPFAM" id="SSF57783">
    <property type="entry name" value="Zinc beta-ribbon"/>
    <property type="match status" value="1"/>
</dbReference>
<keyword evidence="11" id="KW-0238">DNA-binding</keyword>
<dbReference type="FunFam" id="3.90.980.10:FF:000001">
    <property type="entry name" value="DNA primase"/>
    <property type="match status" value="1"/>
</dbReference>
<dbReference type="GO" id="GO:0006269">
    <property type="term" value="P:DNA replication, synthesis of primer"/>
    <property type="evidence" value="ECO:0007669"/>
    <property type="project" value="UniProtKB-KW"/>
</dbReference>
<dbReference type="InterPro" id="IPR030846">
    <property type="entry name" value="DnaG_bac"/>
</dbReference>
<accession>A0A6J7BDJ9</accession>
<dbReference type="Gene3D" id="3.90.580.10">
    <property type="entry name" value="Zinc finger, CHC2-type domain"/>
    <property type="match status" value="1"/>
</dbReference>
<dbReference type="PANTHER" id="PTHR30313">
    <property type="entry name" value="DNA PRIMASE"/>
    <property type="match status" value="1"/>
</dbReference>
<keyword evidence="7" id="KW-0479">Metal-binding</keyword>
<evidence type="ECO:0000256" key="13">
    <source>
        <dbReference type="SAM" id="MobiDB-lite"/>
    </source>
</evidence>
<keyword evidence="4" id="KW-0808">Transferase</keyword>
<dbReference type="AlphaFoldDB" id="A0A6J7BDJ9"/>
<evidence type="ECO:0000256" key="5">
    <source>
        <dbReference type="ARBA" id="ARBA00022695"/>
    </source>
</evidence>
<dbReference type="InterPro" id="IPR013264">
    <property type="entry name" value="DNAG_N"/>
</dbReference>
<keyword evidence="2" id="KW-0240">DNA-directed RNA polymerase</keyword>
<evidence type="ECO:0000256" key="1">
    <source>
        <dbReference type="ARBA" id="ARBA00001947"/>
    </source>
</evidence>
<dbReference type="NCBIfam" id="TIGR01391">
    <property type="entry name" value="dnaG"/>
    <property type="match status" value="1"/>
</dbReference>
<keyword evidence="9" id="KW-0862">Zinc</keyword>
<dbReference type="PIRSF" id="PIRSF002811">
    <property type="entry name" value="DnaG"/>
    <property type="match status" value="1"/>
</dbReference>
<dbReference type="GO" id="GO:1990077">
    <property type="term" value="C:primosome complex"/>
    <property type="evidence" value="ECO:0007669"/>
    <property type="project" value="UniProtKB-KW"/>
</dbReference>
<evidence type="ECO:0000256" key="11">
    <source>
        <dbReference type="ARBA" id="ARBA00023125"/>
    </source>
</evidence>
<evidence type="ECO:0000256" key="4">
    <source>
        <dbReference type="ARBA" id="ARBA00022679"/>
    </source>
</evidence>
<dbReference type="InterPro" id="IPR006171">
    <property type="entry name" value="TOPRIM_dom"/>
</dbReference>
<dbReference type="InterPro" id="IPR013173">
    <property type="entry name" value="DNA_primase_DnaG_DnaB-bd_dom"/>
</dbReference>
<keyword evidence="8" id="KW-0863">Zinc-finger</keyword>
<dbReference type="InterPro" id="IPR002694">
    <property type="entry name" value="Znf_CHC2"/>
</dbReference>
<dbReference type="InterPro" id="IPR034151">
    <property type="entry name" value="TOPRIM_DnaG_bac"/>
</dbReference>
<dbReference type="InterPro" id="IPR050219">
    <property type="entry name" value="DnaG_primase"/>
</dbReference>
<dbReference type="InterPro" id="IPR006295">
    <property type="entry name" value="DNA_primase_DnaG"/>
</dbReference>
<evidence type="ECO:0000256" key="6">
    <source>
        <dbReference type="ARBA" id="ARBA00022705"/>
    </source>
</evidence>
<dbReference type="InterPro" id="IPR019475">
    <property type="entry name" value="DNA_primase_DnaB-bd"/>
</dbReference>
<dbReference type="GO" id="GO:0008270">
    <property type="term" value="F:zinc ion binding"/>
    <property type="evidence" value="ECO:0007669"/>
    <property type="project" value="UniProtKB-KW"/>
</dbReference>
<dbReference type="HAMAP" id="MF_00974">
    <property type="entry name" value="DNA_primase_DnaG"/>
    <property type="match status" value="1"/>
</dbReference>
<sequence length="612" mass="67750">MSGRIRDEDVAYIRDRSPIDEVVGDYVQLKNAGGGAKKGLCPFHDEKSPSFTVTPSKGFFHCFGCQTGGDVIAFLMKIDHLTFTETIERLADRLGYTLRYEEGGSNAPTFSAGARSRLIAANTEAAKFYQEQLNAPSAAHGRDLLTKRGFDKAACMQFGVGFAPDEWDALTKHLRAMDYTIDELETAGLSKMGQRGPIDRFRNRLTWPIRDISGDVVGFGARKLASDEVDQGPKYLNTPETPIYKKSQVLYGLDVAKKEIAKKRQAVIVEGYTDVMAAQLAGITTAVATCGTAFGADHIRILRRLLMDDDAFRGEVIFTFDGDAAGQKAALRAFSEDQKFVTQTFVAVEPDGLDPCDLRQQKGDLALRDLIARRVPLFEFAIRSELAHHKLDAAEGRINALNAAAPLVAQIRDKSLRPEYTRLLAGWLGLEVEIVSAAVSQGVKSHPRTQEPTAVASEESNWRPDPHDARLILEREVLKSRLQEPALFIESLWSDIEADAFTHPAYREMRKTIDEMQVLSMETITDEKIKTLFTELTVEPILADGRATALYVESIIARLREVAISRSIAELKSSLQRLNPVENEIEYNAAFAALVALETTRRSLHDLALGSL</sequence>
<evidence type="ECO:0000256" key="12">
    <source>
        <dbReference type="ARBA" id="ARBA00023163"/>
    </source>
</evidence>
<dbReference type="Pfam" id="PF10410">
    <property type="entry name" value="DnaB_bind"/>
    <property type="match status" value="1"/>
</dbReference>
<keyword evidence="3" id="KW-0639">Primosome</keyword>
<dbReference type="GO" id="GO:0003677">
    <property type="term" value="F:DNA binding"/>
    <property type="evidence" value="ECO:0007669"/>
    <property type="project" value="UniProtKB-KW"/>
</dbReference>
<gene>
    <name evidence="15" type="ORF">UFOPK3255_00546</name>
</gene>
<dbReference type="SMART" id="SM00400">
    <property type="entry name" value="ZnF_CHCC"/>
    <property type="match status" value="1"/>
</dbReference>
<dbReference type="PANTHER" id="PTHR30313:SF2">
    <property type="entry name" value="DNA PRIMASE"/>
    <property type="match status" value="1"/>
</dbReference>
<protein>
    <submittedName>
        <fullName evidence="15">Unannotated protein</fullName>
    </submittedName>
</protein>
<dbReference type="SMART" id="SM00493">
    <property type="entry name" value="TOPRIM"/>
    <property type="match status" value="1"/>
</dbReference>
<dbReference type="InterPro" id="IPR037068">
    <property type="entry name" value="DNA_primase_core_N_sf"/>
</dbReference>
<organism evidence="15">
    <name type="scientific">freshwater metagenome</name>
    <dbReference type="NCBI Taxonomy" id="449393"/>
    <lineage>
        <taxon>unclassified sequences</taxon>
        <taxon>metagenomes</taxon>
        <taxon>ecological metagenomes</taxon>
    </lineage>
</organism>
<keyword evidence="10" id="KW-0460">Magnesium</keyword>
<evidence type="ECO:0000313" key="15">
    <source>
        <dbReference type="EMBL" id="CAB4842358.1"/>
    </source>
</evidence>
<name>A0A6J7BDJ9_9ZZZZ</name>
<proteinExistence type="inferred from homology"/>
<dbReference type="GO" id="GO:0000428">
    <property type="term" value="C:DNA-directed RNA polymerase complex"/>
    <property type="evidence" value="ECO:0007669"/>
    <property type="project" value="UniProtKB-KW"/>
</dbReference>
<dbReference type="SMART" id="SM00766">
    <property type="entry name" value="DnaG_DnaB_bind"/>
    <property type="match status" value="1"/>
</dbReference>
<dbReference type="GO" id="GO:0003899">
    <property type="term" value="F:DNA-directed RNA polymerase activity"/>
    <property type="evidence" value="ECO:0007669"/>
    <property type="project" value="InterPro"/>
</dbReference>
<feature type="region of interest" description="Disordered" evidence="13">
    <location>
        <begin position="443"/>
        <end position="462"/>
    </location>
</feature>
<evidence type="ECO:0000256" key="3">
    <source>
        <dbReference type="ARBA" id="ARBA00022515"/>
    </source>
</evidence>
<evidence type="ECO:0000256" key="10">
    <source>
        <dbReference type="ARBA" id="ARBA00022842"/>
    </source>
</evidence>